<gene>
    <name evidence="1" type="ORF">PVOR_01960</name>
</gene>
<protein>
    <submittedName>
        <fullName evidence="1">Uncharacterized protein</fullName>
    </submittedName>
</protein>
<comment type="caution">
    <text evidence="1">The sequence shown here is derived from an EMBL/GenBank/DDBJ whole genome shotgun (WGS) entry which is preliminary data.</text>
</comment>
<proteinExistence type="predicted"/>
<dbReference type="AlphaFoldDB" id="A0A2R9T2X0"/>
<evidence type="ECO:0000313" key="2">
    <source>
        <dbReference type="Proteomes" id="UP000003094"/>
    </source>
</evidence>
<sequence>MAQPISNNSLINSGKRGVILGALLYAKEMIGLPETATVRKPLPNDKTTLLDNPQGFEVYNRELVRKVFPRIINEAYDVVYADKGRKPEIRDIVAFYFTLQSYIDGNHLRADGTYNDRFGACFLSYEALISSLRIDRTRVKLLADILETNGIIRIASHYEGTKRFKWYFPSYCPRVTDDGYIVNEDGEIIKPDYSVYGRRKRGKSRRTHDG</sequence>
<name>A0A2R9T2X0_9BACL</name>
<evidence type="ECO:0000313" key="1">
    <source>
        <dbReference type="EMBL" id="EFU43931.1"/>
    </source>
</evidence>
<accession>A0A2R9T2X0</accession>
<keyword evidence="2" id="KW-1185">Reference proteome</keyword>
<dbReference type="EMBL" id="ADHJ01000001">
    <property type="protein sequence ID" value="EFU43931.1"/>
    <property type="molecule type" value="Genomic_DNA"/>
</dbReference>
<organism evidence="1 2">
    <name type="scientific">Paenibacillus vortex V453</name>
    <dbReference type="NCBI Taxonomy" id="715225"/>
    <lineage>
        <taxon>Bacteria</taxon>
        <taxon>Bacillati</taxon>
        <taxon>Bacillota</taxon>
        <taxon>Bacilli</taxon>
        <taxon>Bacillales</taxon>
        <taxon>Paenibacillaceae</taxon>
        <taxon>Paenibacillus</taxon>
    </lineage>
</organism>
<dbReference type="KEGG" id="pvo:PVOR_01960"/>
<dbReference type="Proteomes" id="UP000003094">
    <property type="component" value="Unassembled WGS sequence"/>
</dbReference>
<reference evidence="1 2" key="1">
    <citation type="journal article" date="2010" name="BMC Genomics">
        <title>Genome sequence of the pattern forming Paenibacillus vortex bacterium reveals potential for thriving in complex environments.</title>
        <authorList>
            <person name="Sirota-Madi A."/>
            <person name="Olender T."/>
            <person name="Helman Y."/>
            <person name="Ingham C."/>
            <person name="Brainis I."/>
            <person name="Roth D."/>
            <person name="Hagi E."/>
            <person name="Brodsky L."/>
            <person name="Leshkowitz D."/>
            <person name="Galatenko V."/>
            <person name="Nikolaev V."/>
            <person name="Mugasimangalam R.C."/>
            <person name="Bransburg-Zabary S."/>
            <person name="Gutnick D.L."/>
            <person name="Lancet D."/>
            <person name="Ben-Jacob E."/>
        </authorList>
    </citation>
    <scope>NUCLEOTIDE SEQUENCE [LARGE SCALE GENOMIC DNA]</scope>
    <source>
        <strain evidence="1 2">V453</strain>
    </source>
</reference>